<dbReference type="OMA" id="WTINDER"/>
<evidence type="ECO:0000313" key="2">
    <source>
        <dbReference type="EMBL" id="EAW19978.1"/>
    </source>
</evidence>
<dbReference type="GeneID" id="4588330"/>
<evidence type="ECO:0000313" key="3">
    <source>
        <dbReference type="Proteomes" id="UP000006702"/>
    </source>
</evidence>
<feature type="compositionally biased region" description="Basic and acidic residues" evidence="1">
    <location>
        <begin position="252"/>
        <end position="272"/>
    </location>
</feature>
<feature type="compositionally biased region" description="Basic and acidic residues" evidence="1">
    <location>
        <begin position="286"/>
        <end position="323"/>
    </location>
</feature>
<reference evidence="3" key="1">
    <citation type="journal article" date="2008" name="PLoS Genet.">
        <title>Genomic islands in the pathogenic filamentous fungus Aspergillus fumigatus.</title>
        <authorList>
            <person name="Fedorova N.D."/>
            <person name="Khaldi N."/>
            <person name="Joardar V.S."/>
            <person name="Maiti R."/>
            <person name="Amedeo P."/>
            <person name="Anderson M.J."/>
            <person name="Crabtree J."/>
            <person name="Silva J.C."/>
            <person name="Badger J.H."/>
            <person name="Albarraq A."/>
            <person name="Angiuoli S."/>
            <person name="Bussey H."/>
            <person name="Bowyer P."/>
            <person name="Cotty P.J."/>
            <person name="Dyer P.S."/>
            <person name="Egan A."/>
            <person name="Galens K."/>
            <person name="Fraser-Liggett C.M."/>
            <person name="Haas B.J."/>
            <person name="Inman J.M."/>
            <person name="Kent R."/>
            <person name="Lemieux S."/>
            <person name="Malavazi I."/>
            <person name="Orvis J."/>
            <person name="Roemer T."/>
            <person name="Ronning C.M."/>
            <person name="Sundaram J.P."/>
            <person name="Sutton G."/>
            <person name="Turner G."/>
            <person name="Venter J.C."/>
            <person name="White O.R."/>
            <person name="Whitty B.R."/>
            <person name="Youngman P."/>
            <person name="Wolfe K.H."/>
            <person name="Goldman G.H."/>
            <person name="Wortman J.R."/>
            <person name="Jiang B."/>
            <person name="Denning D.W."/>
            <person name="Nierman W.C."/>
        </authorList>
    </citation>
    <scope>NUCLEOTIDE SEQUENCE [LARGE SCALE GENOMIC DNA]</scope>
    <source>
        <strain evidence="3">ATCC 1020 / DSM 3700 / CBS 544.65 / FGSC A1164 / JCM 1740 / NRRL 181 / WB 181</strain>
    </source>
</reference>
<dbReference type="OrthoDB" id="4499271at2759"/>
<accession>A1DAT8</accession>
<evidence type="ECO:0000256" key="1">
    <source>
        <dbReference type="SAM" id="MobiDB-lite"/>
    </source>
</evidence>
<dbReference type="AlphaFoldDB" id="A1DAT8"/>
<dbReference type="VEuPathDB" id="FungiDB:NFIA_095980"/>
<organism evidence="2 3">
    <name type="scientific">Neosartorya fischeri (strain ATCC 1020 / DSM 3700 / CBS 544.65 / FGSC A1164 / JCM 1740 / NRRL 181 / WB 181)</name>
    <name type="common">Aspergillus fischerianus</name>
    <dbReference type="NCBI Taxonomy" id="331117"/>
    <lineage>
        <taxon>Eukaryota</taxon>
        <taxon>Fungi</taxon>
        <taxon>Dikarya</taxon>
        <taxon>Ascomycota</taxon>
        <taxon>Pezizomycotina</taxon>
        <taxon>Eurotiomycetes</taxon>
        <taxon>Eurotiomycetidae</taxon>
        <taxon>Eurotiales</taxon>
        <taxon>Aspergillaceae</taxon>
        <taxon>Aspergillus</taxon>
        <taxon>Aspergillus subgen. Fumigati</taxon>
    </lineage>
</organism>
<dbReference type="KEGG" id="nfi:NFIA_095980"/>
<feature type="region of interest" description="Disordered" evidence="1">
    <location>
        <begin position="252"/>
        <end position="323"/>
    </location>
</feature>
<sequence>MADLRYRKEDRVDMTYRTYPCKISRFLDAHGIPNVLWGELVMNMFLIPVVSDGIYFVIPDEHIDKARDLLVEAGFPPCQLGKYCGFDWPKSFHGIPYAHFNIVDRGPLNCYRRELYGPNPREWYTLELYKKSELLWGAPEIPLGPPAPNNPDYWTINDERPPEAPRGLWQGRVVDADYPVKILSPARYAESLTLLYFRDNYPEETFRGSFWDLLLLDMQVVLEEHRLFKLSDLPPRTRSWFKILTENLQERTHGDAEDRFGAEMRKSGEVPEKSPWPSQRTMPPTWREDLKRWEEEEEERRKKEEEEEQTRKNKEEVKEEQKA</sequence>
<keyword evidence="3" id="KW-1185">Reference proteome</keyword>
<dbReference type="Proteomes" id="UP000006702">
    <property type="component" value="Unassembled WGS sequence"/>
</dbReference>
<proteinExistence type="predicted"/>
<dbReference type="eggNOG" id="ENOG502RPB5">
    <property type="taxonomic scope" value="Eukaryota"/>
</dbReference>
<protein>
    <submittedName>
        <fullName evidence="2">Uncharacterized protein</fullName>
    </submittedName>
</protein>
<name>A1DAT8_NEOFI</name>
<gene>
    <name evidence="2" type="ORF">NFIA_095980</name>
</gene>
<dbReference type="RefSeq" id="XP_001261875.1">
    <property type="nucleotide sequence ID" value="XM_001261874.1"/>
</dbReference>
<dbReference type="HOGENOM" id="CLU_075141_0_0_1"/>
<dbReference type="EMBL" id="DS027694">
    <property type="protein sequence ID" value="EAW19978.1"/>
    <property type="molecule type" value="Genomic_DNA"/>
</dbReference>